<feature type="signal peptide" evidence="1">
    <location>
        <begin position="1"/>
        <end position="18"/>
    </location>
</feature>
<organism evidence="2 3">
    <name type="scientific">Penicillium steckii</name>
    <dbReference type="NCBI Taxonomy" id="303698"/>
    <lineage>
        <taxon>Eukaryota</taxon>
        <taxon>Fungi</taxon>
        <taxon>Dikarya</taxon>
        <taxon>Ascomycota</taxon>
        <taxon>Pezizomycotina</taxon>
        <taxon>Eurotiomycetes</taxon>
        <taxon>Eurotiomycetidae</taxon>
        <taxon>Eurotiales</taxon>
        <taxon>Aspergillaceae</taxon>
        <taxon>Penicillium</taxon>
    </lineage>
</organism>
<gene>
    <name evidence="2" type="ORF">PENSTE_c009G02648</name>
</gene>
<dbReference type="EMBL" id="MLKD01000009">
    <property type="protein sequence ID" value="OQE23050.1"/>
    <property type="molecule type" value="Genomic_DNA"/>
</dbReference>
<evidence type="ECO:0000313" key="3">
    <source>
        <dbReference type="Proteomes" id="UP000191285"/>
    </source>
</evidence>
<dbReference type="AlphaFoldDB" id="A0A1V6TAR0"/>
<name>A0A1V6TAR0_9EURO</name>
<feature type="chain" id="PRO_5011986000" evidence="1">
    <location>
        <begin position="19"/>
        <end position="53"/>
    </location>
</feature>
<protein>
    <submittedName>
        <fullName evidence="2">Uncharacterized protein</fullName>
    </submittedName>
</protein>
<evidence type="ECO:0000256" key="1">
    <source>
        <dbReference type="SAM" id="SignalP"/>
    </source>
</evidence>
<accession>A0A1V6TAR0</accession>
<proteinExistence type="predicted"/>
<dbReference type="Proteomes" id="UP000191285">
    <property type="component" value="Unassembled WGS sequence"/>
</dbReference>
<evidence type="ECO:0000313" key="2">
    <source>
        <dbReference type="EMBL" id="OQE23050.1"/>
    </source>
</evidence>
<comment type="caution">
    <text evidence="2">The sequence shown here is derived from an EMBL/GenBank/DDBJ whole genome shotgun (WGS) entry which is preliminary data.</text>
</comment>
<sequence>MKLFSVIAITLMVAVAQADSQNCAAAGSACGAIQCCNNRPCAYDMTTHLQICK</sequence>
<keyword evidence="3" id="KW-1185">Reference proteome</keyword>
<dbReference type="PROSITE" id="PS51257">
    <property type="entry name" value="PROKAR_LIPOPROTEIN"/>
    <property type="match status" value="1"/>
</dbReference>
<reference evidence="3" key="1">
    <citation type="journal article" date="2017" name="Nat. Microbiol.">
        <title>Global analysis of biosynthetic gene clusters reveals vast potential of secondary metabolite production in Penicillium species.</title>
        <authorList>
            <person name="Nielsen J.C."/>
            <person name="Grijseels S."/>
            <person name="Prigent S."/>
            <person name="Ji B."/>
            <person name="Dainat J."/>
            <person name="Nielsen K.F."/>
            <person name="Frisvad J.C."/>
            <person name="Workman M."/>
            <person name="Nielsen J."/>
        </authorList>
    </citation>
    <scope>NUCLEOTIDE SEQUENCE [LARGE SCALE GENOMIC DNA]</scope>
    <source>
        <strain evidence="3">IBT 24891</strain>
    </source>
</reference>
<keyword evidence="1" id="KW-0732">Signal</keyword>